<evidence type="ECO:0000256" key="5">
    <source>
        <dbReference type="ARBA" id="ARBA00023065"/>
    </source>
</evidence>
<keyword evidence="5" id="KW-0406">Ion transport</keyword>
<dbReference type="SUPFAM" id="SSF90112">
    <property type="entry name" value="Neurotransmitter-gated ion-channel transmembrane pore"/>
    <property type="match status" value="1"/>
</dbReference>
<gene>
    <name evidence="9" type="ORF">GW7_13976</name>
</gene>
<keyword evidence="3" id="KW-1003">Cell membrane</keyword>
<comment type="subcellular location">
    <subcellularLocation>
        <location evidence="1">Cell membrane</location>
    </subcellularLocation>
</comment>
<organism evidence="9 10">
    <name type="scientific">Heterocephalus glaber</name>
    <name type="common">Naked mole rat</name>
    <dbReference type="NCBI Taxonomy" id="10181"/>
    <lineage>
        <taxon>Eukaryota</taxon>
        <taxon>Metazoa</taxon>
        <taxon>Chordata</taxon>
        <taxon>Craniata</taxon>
        <taxon>Vertebrata</taxon>
        <taxon>Euteleostomi</taxon>
        <taxon>Mammalia</taxon>
        <taxon>Eutheria</taxon>
        <taxon>Euarchontoglires</taxon>
        <taxon>Glires</taxon>
        <taxon>Rodentia</taxon>
        <taxon>Hystricomorpha</taxon>
        <taxon>Bathyergidae</taxon>
        <taxon>Heterocephalus</taxon>
    </lineage>
</organism>
<accession>G5C377</accession>
<dbReference type="FunFam" id="1.20.58.390:FF:000051">
    <property type="entry name" value="Cholinergic receptor, nicotinic, alpha 6"/>
    <property type="match status" value="1"/>
</dbReference>
<feature type="transmembrane region" description="Helical" evidence="7">
    <location>
        <begin position="177"/>
        <end position="199"/>
    </location>
</feature>
<name>G5C377_HETGA</name>
<proteinExistence type="predicted"/>
<keyword evidence="7" id="KW-0812">Transmembrane</keyword>
<dbReference type="GO" id="GO:0034220">
    <property type="term" value="P:monoatomic ion transmembrane transport"/>
    <property type="evidence" value="ECO:0007669"/>
    <property type="project" value="UniProtKB-KW"/>
</dbReference>
<evidence type="ECO:0000313" key="9">
    <source>
        <dbReference type="EMBL" id="EHB15988.1"/>
    </source>
</evidence>
<dbReference type="GO" id="GO:0005886">
    <property type="term" value="C:plasma membrane"/>
    <property type="evidence" value="ECO:0007669"/>
    <property type="project" value="UniProtKB-SubCell"/>
</dbReference>
<dbReference type="Gene3D" id="1.20.58.390">
    <property type="entry name" value="Neurotransmitter-gated ion-channel transmembrane domain"/>
    <property type="match status" value="1"/>
</dbReference>
<dbReference type="EMBL" id="JH173149">
    <property type="protein sequence ID" value="EHB15988.1"/>
    <property type="molecule type" value="Genomic_DNA"/>
</dbReference>
<dbReference type="InParanoid" id="G5C377"/>
<evidence type="ECO:0000256" key="2">
    <source>
        <dbReference type="ARBA" id="ARBA00022448"/>
    </source>
</evidence>
<keyword evidence="2" id="KW-0813">Transport</keyword>
<dbReference type="InterPro" id="IPR036719">
    <property type="entry name" value="Neuro-gated_channel_TM_sf"/>
</dbReference>
<dbReference type="Proteomes" id="UP000006813">
    <property type="component" value="Unassembled WGS sequence"/>
</dbReference>
<evidence type="ECO:0000256" key="4">
    <source>
        <dbReference type="ARBA" id="ARBA00022729"/>
    </source>
</evidence>
<dbReference type="AlphaFoldDB" id="G5C377"/>
<protein>
    <submittedName>
        <fullName evidence="9">Neuronal acetylcholine receptor subunit alpha-3</fullName>
    </submittedName>
</protein>
<dbReference type="InterPro" id="IPR006029">
    <property type="entry name" value="Neurotrans-gated_channel_TM"/>
</dbReference>
<evidence type="ECO:0000256" key="6">
    <source>
        <dbReference type="ARBA" id="ARBA00023303"/>
    </source>
</evidence>
<keyword evidence="7" id="KW-0472">Membrane</keyword>
<reference evidence="9 10" key="1">
    <citation type="journal article" date="2011" name="Nature">
        <title>Genome sequencing reveals insights into physiology and longevity of the naked mole rat.</title>
        <authorList>
            <person name="Kim E.B."/>
            <person name="Fang X."/>
            <person name="Fushan A.A."/>
            <person name="Huang Z."/>
            <person name="Lobanov A.V."/>
            <person name="Han L."/>
            <person name="Marino S.M."/>
            <person name="Sun X."/>
            <person name="Turanov A.A."/>
            <person name="Yang P."/>
            <person name="Yim S.H."/>
            <person name="Zhao X."/>
            <person name="Kasaikina M.V."/>
            <person name="Stoletzki N."/>
            <person name="Peng C."/>
            <person name="Polak P."/>
            <person name="Xiong Z."/>
            <person name="Kiezun A."/>
            <person name="Zhu Y."/>
            <person name="Chen Y."/>
            <person name="Kryukov G.V."/>
            <person name="Zhang Q."/>
            <person name="Peshkin L."/>
            <person name="Yang L."/>
            <person name="Bronson R.T."/>
            <person name="Buffenstein R."/>
            <person name="Wang B."/>
            <person name="Han C."/>
            <person name="Li Q."/>
            <person name="Chen L."/>
            <person name="Zhao W."/>
            <person name="Sunyaev S.R."/>
            <person name="Park T.J."/>
            <person name="Zhang G."/>
            <person name="Wang J."/>
            <person name="Gladyshev V.N."/>
        </authorList>
    </citation>
    <scope>NUCLEOTIDE SEQUENCE [LARGE SCALE GENOMIC DNA]</scope>
</reference>
<dbReference type="STRING" id="10181.G5C377"/>
<dbReference type="Pfam" id="PF02932">
    <property type="entry name" value="Neur_chan_memb"/>
    <property type="match status" value="1"/>
</dbReference>
<sequence>MEVDQLLEDLTASGEWTAKADCFVVVVQHFQSEWLEEHDWGSSGASYAQERLVLELFPGMVSDSLLIPQPLNGAKLSNLNCFSHVEVKGCKEGCPCQEGTCDYCHHRGVKISNFSASLTRSSSSESVDAALSLSALSLEIKEVIQSVKYIAENMKAQNKAKEIQDDWKYVAMVIDRMFSWVFILVHISGTAGLFLQPLMVRGYL</sequence>
<keyword evidence="4" id="KW-0732">Signal</keyword>
<keyword evidence="7" id="KW-1133">Transmembrane helix</keyword>
<evidence type="ECO:0000256" key="7">
    <source>
        <dbReference type="SAM" id="Phobius"/>
    </source>
</evidence>
<feature type="domain" description="Neurotransmitter-gated ion-channel transmembrane" evidence="8">
    <location>
        <begin position="80"/>
        <end position="194"/>
    </location>
</feature>
<evidence type="ECO:0000313" key="10">
    <source>
        <dbReference type="Proteomes" id="UP000006813"/>
    </source>
</evidence>
<evidence type="ECO:0000256" key="3">
    <source>
        <dbReference type="ARBA" id="ARBA00022475"/>
    </source>
</evidence>
<evidence type="ECO:0000256" key="1">
    <source>
        <dbReference type="ARBA" id="ARBA00004236"/>
    </source>
</evidence>
<dbReference type="InterPro" id="IPR038050">
    <property type="entry name" value="Neuro_actylchol_rec"/>
</dbReference>
<keyword evidence="9" id="KW-0675">Receptor</keyword>
<evidence type="ECO:0000259" key="8">
    <source>
        <dbReference type="Pfam" id="PF02932"/>
    </source>
</evidence>
<keyword evidence="6" id="KW-0407">Ion channel</keyword>